<dbReference type="PANTHER" id="PTHR10183">
    <property type="entry name" value="CALPAIN"/>
    <property type="match status" value="1"/>
</dbReference>
<proteinExistence type="inferred from homology"/>
<keyword evidence="6" id="KW-0732">Signal</keyword>
<dbReference type="PROSITE" id="PS50203">
    <property type="entry name" value="CALPAIN_CAT"/>
    <property type="match status" value="1"/>
</dbReference>
<keyword evidence="4 5" id="KW-0788">Thiol protease</keyword>
<dbReference type="GO" id="GO:0006508">
    <property type="term" value="P:proteolysis"/>
    <property type="evidence" value="ECO:0007669"/>
    <property type="project" value="UniProtKB-KW"/>
</dbReference>
<name>K1VGN3_TRIAC</name>
<evidence type="ECO:0000256" key="2">
    <source>
        <dbReference type="ARBA" id="ARBA00022670"/>
    </source>
</evidence>
<evidence type="ECO:0000256" key="3">
    <source>
        <dbReference type="ARBA" id="ARBA00022801"/>
    </source>
</evidence>
<dbReference type="InParanoid" id="K1VGN3"/>
<feature type="domain" description="Calpain catalytic" evidence="7">
    <location>
        <begin position="123"/>
        <end position="381"/>
    </location>
</feature>
<evidence type="ECO:0000259" key="7">
    <source>
        <dbReference type="PROSITE" id="PS50203"/>
    </source>
</evidence>
<organism evidence="8 9">
    <name type="scientific">Trichosporon asahii var. asahii (strain CBS 8904)</name>
    <name type="common">Yeast</name>
    <dbReference type="NCBI Taxonomy" id="1220162"/>
    <lineage>
        <taxon>Eukaryota</taxon>
        <taxon>Fungi</taxon>
        <taxon>Dikarya</taxon>
        <taxon>Basidiomycota</taxon>
        <taxon>Agaricomycotina</taxon>
        <taxon>Tremellomycetes</taxon>
        <taxon>Trichosporonales</taxon>
        <taxon>Trichosporonaceae</taxon>
        <taxon>Trichosporon</taxon>
    </lineage>
</organism>
<dbReference type="GO" id="GO:0004198">
    <property type="term" value="F:calcium-dependent cysteine-type endopeptidase activity"/>
    <property type="evidence" value="ECO:0007669"/>
    <property type="project" value="InterPro"/>
</dbReference>
<comment type="caution">
    <text evidence="8">The sequence shown here is derived from an EMBL/GenBank/DDBJ whole genome shotgun (WGS) entry which is preliminary data.</text>
</comment>
<dbReference type="InterPro" id="IPR001300">
    <property type="entry name" value="Peptidase_C2_calpain_cat"/>
</dbReference>
<dbReference type="SUPFAM" id="SSF54001">
    <property type="entry name" value="Cysteine proteinases"/>
    <property type="match status" value="1"/>
</dbReference>
<sequence length="410" mass="44833">MASRLWLALLLFQLATAAPTPSEGSVEIRGVEAANAPVQRDTIIERDDDINWDRFGTNENSPLIGQPAREHRAGVDYVKALLDPTKQPAIFQLAHCSYAYSHQATTGTLSLWESGTSPLIDVNVAQGGVGDCGFGSSIGAIALTGHSQYLKDRVKVNGTTWEFKFTWKGEDHIVRVDDQLPAATGGENCNGFLGYQPAGPTTKSWYVPLAEKAAAKLLDAYPEIRSNPNSAGGYNAMKGIWPDRALALLTGQKGTQIWRQRPGLDEGIVKALEKCLTSPEPCVLGSSGVSRGDKLFGSEEFPDGWKAPHGESYVSAVFHNSTTRPNYWDGVDYDLQDAHNTLVPNHAWAFDKRKTNYTPGADLRKVRVRMLNPWGLNPKPWQQTDAKNAVDLSFTALASFIDSVFTLEDI</sequence>
<protein>
    <recommendedName>
        <fullName evidence="7">Calpain catalytic domain-containing protein</fullName>
    </recommendedName>
</protein>
<dbReference type="InterPro" id="IPR038765">
    <property type="entry name" value="Papain-like_cys_pep_sf"/>
</dbReference>
<evidence type="ECO:0000313" key="8">
    <source>
        <dbReference type="EMBL" id="EKD03270.1"/>
    </source>
</evidence>
<dbReference type="AlphaFoldDB" id="K1VGN3"/>
<dbReference type="EMBL" id="AMBO01000260">
    <property type="protein sequence ID" value="EKD03270.1"/>
    <property type="molecule type" value="Genomic_DNA"/>
</dbReference>
<evidence type="ECO:0000256" key="6">
    <source>
        <dbReference type="SAM" id="SignalP"/>
    </source>
</evidence>
<dbReference type="InterPro" id="IPR022684">
    <property type="entry name" value="Calpain_cysteine_protease"/>
</dbReference>
<accession>K1VGN3</accession>
<evidence type="ECO:0000256" key="5">
    <source>
        <dbReference type="PROSITE-ProRule" id="PRU00239"/>
    </source>
</evidence>
<evidence type="ECO:0000313" key="9">
    <source>
        <dbReference type="Proteomes" id="UP000006757"/>
    </source>
</evidence>
<keyword evidence="9" id="KW-1185">Reference proteome</keyword>
<dbReference type="Proteomes" id="UP000006757">
    <property type="component" value="Unassembled WGS sequence"/>
</dbReference>
<gene>
    <name evidence="8" type="ORF">A1Q2_02380</name>
</gene>
<evidence type="ECO:0000256" key="1">
    <source>
        <dbReference type="ARBA" id="ARBA00007623"/>
    </source>
</evidence>
<evidence type="ECO:0000256" key="4">
    <source>
        <dbReference type="ARBA" id="ARBA00022807"/>
    </source>
</evidence>
<feature type="signal peptide" evidence="6">
    <location>
        <begin position="1"/>
        <end position="17"/>
    </location>
</feature>
<dbReference type="PANTHER" id="PTHR10183:SF379">
    <property type="entry name" value="CALPAIN-5"/>
    <property type="match status" value="1"/>
</dbReference>
<feature type="active site" evidence="5">
    <location>
        <position position="372"/>
    </location>
</feature>
<feature type="active site" evidence="5">
    <location>
        <position position="346"/>
    </location>
</feature>
<dbReference type="HOGENOM" id="CLU_671189_0_0_1"/>
<keyword evidence="3 5" id="KW-0378">Hydrolase</keyword>
<comment type="similarity">
    <text evidence="1">Belongs to the peptidase C2 family.</text>
</comment>
<feature type="chain" id="PRO_5003853772" description="Calpain catalytic domain-containing protein" evidence="6">
    <location>
        <begin position="18"/>
        <end position="410"/>
    </location>
</feature>
<keyword evidence="2 5" id="KW-0645">Protease</keyword>
<reference evidence="8 9" key="1">
    <citation type="journal article" date="2012" name="Eukaryot. Cell">
        <title>Genome sequence of the Trichosporon asahii environmental strain CBS 8904.</title>
        <authorList>
            <person name="Yang R.Y."/>
            <person name="Li H.T."/>
            <person name="Zhu H."/>
            <person name="Zhou G.P."/>
            <person name="Wang M."/>
            <person name="Wang L."/>
        </authorList>
    </citation>
    <scope>NUCLEOTIDE SEQUENCE [LARGE SCALE GENOMIC DNA]</scope>
    <source>
        <strain evidence="8 9">CBS 8904</strain>
    </source>
</reference>
<dbReference type="Pfam" id="PF00648">
    <property type="entry name" value="Peptidase_C2"/>
    <property type="match status" value="1"/>
</dbReference>
<feature type="active site" evidence="5">
    <location>
        <position position="132"/>
    </location>
</feature>